<reference evidence="2 3" key="1">
    <citation type="submission" date="2023-08" db="EMBL/GenBank/DDBJ databases">
        <title>Black Yeasts Isolated from many extreme environments.</title>
        <authorList>
            <person name="Coleine C."/>
            <person name="Stajich J.E."/>
            <person name="Selbmann L."/>
        </authorList>
    </citation>
    <scope>NUCLEOTIDE SEQUENCE [LARGE SCALE GENOMIC DNA]</scope>
    <source>
        <strain evidence="2 3">CCFEE 5910</strain>
    </source>
</reference>
<keyword evidence="3" id="KW-1185">Reference proteome</keyword>
<accession>A0AAN7PJM1</accession>
<dbReference type="AlphaFoldDB" id="A0AAN7PJM1"/>
<feature type="compositionally biased region" description="Polar residues" evidence="1">
    <location>
        <begin position="16"/>
        <end position="25"/>
    </location>
</feature>
<evidence type="ECO:0000313" key="3">
    <source>
        <dbReference type="Proteomes" id="UP001309876"/>
    </source>
</evidence>
<sequence length="287" mass="31620">MDFKQNAKDSERETTTEIISLGSTNRHSHESQPDNVQSPSVGQRGRISPAVPAPGMLFPLAATAAITANAAQELVELITHVDEPLIPLFLDQADYDIRVAAILYLQARIDRLISSESGAQARVSTEDVRLDVSNQDHTTVDDSLTTSEHAAQEDLAYYRSDYILPALKYNPNAPGKAVRCPSLARLEKNEDKHEMSVLETTSAVQELSADSQTVDKRPRRSSNLWQHVRTALARRIRRDAEERTRRVQQVTAESSAFTTTLPRSGRHSPSAPATSSNAGASNLKRLQ</sequence>
<gene>
    <name evidence="2" type="ORF">LTR05_008629</name>
</gene>
<evidence type="ECO:0000256" key="1">
    <source>
        <dbReference type="SAM" id="MobiDB-lite"/>
    </source>
</evidence>
<comment type="caution">
    <text evidence="2">The sequence shown here is derived from an EMBL/GenBank/DDBJ whole genome shotgun (WGS) entry which is preliminary data.</text>
</comment>
<proteinExistence type="predicted"/>
<dbReference type="EMBL" id="JAVRRJ010000015">
    <property type="protein sequence ID" value="KAK5080381.1"/>
    <property type="molecule type" value="Genomic_DNA"/>
</dbReference>
<feature type="compositionally biased region" description="Polar residues" evidence="1">
    <location>
        <begin position="271"/>
        <end position="280"/>
    </location>
</feature>
<feature type="region of interest" description="Disordered" evidence="1">
    <location>
        <begin position="237"/>
        <end position="287"/>
    </location>
</feature>
<feature type="compositionally biased region" description="Polar residues" evidence="1">
    <location>
        <begin position="247"/>
        <end position="262"/>
    </location>
</feature>
<feature type="compositionally biased region" description="Basic and acidic residues" evidence="1">
    <location>
        <begin position="1"/>
        <end position="15"/>
    </location>
</feature>
<name>A0AAN7PJM1_9EURO</name>
<evidence type="ECO:0000313" key="2">
    <source>
        <dbReference type="EMBL" id="KAK5080381.1"/>
    </source>
</evidence>
<dbReference type="Proteomes" id="UP001309876">
    <property type="component" value="Unassembled WGS sequence"/>
</dbReference>
<protein>
    <submittedName>
        <fullName evidence="2">Uncharacterized protein</fullName>
    </submittedName>
</protein>
<organism evidence="2 3">
    <name type="scientific">Lithohypha guttulata</name>
    <dbReference type="NCBI Taxonomy" id="1690604"/>
    <lineage>
        <taxon>Eukaryota</taxon>
        <taxon>Fungi</taxon>
        <taxon>Dikarya</taxon>
        <taxon>Ascomycota</taxon>
        <taxon>Pezizomycotina</taxon>
        <taxon>Eurotiomycetes</taxon>
        <taxon>Chaetothyriomycetidae</taxon>
        <taxon>Chaetothyriales</taxon>
        <taxon>Trichomeriaceae</taxon>
        <taxon>Lithohypha</taxon>
    </lineage>
</organism>
<feature type="region of interest" description="Disordered" evidence="1">
    <location>
        <begin position="1"/>
        <end position="48"/>
    </location>
</feature>